<dbReference type="InterPro" id="IPR036388">
    <property type="entry name" value="WH-like_DNA-bd_sf"/>
</dbReference>
<dbReference type="Pfam" id="PF23598">
    <property type="entry name" value="LRR_14"/>
    <property type="match status" value="1"/>
</dbReference>
<evidence type="ECO:0000313" key="10">
    <source>
        <dbReference type="Proteomes" id="UP001237642"/>
    </source>
</evidence>
<feature type="domain" description="Disease resistance protein winged helix" evidence="7">
    <location>
        <begin position="338"/>
        <end position="402"/>
    </location>
</feature>
<dbReference type="Pfam" id="PF00931">
    <property type="entry name" value="NB-ARC"/>
    <property type="match status" value="1"/>
</dbReference>
<dbReference type="GO" id="GO:0006952">
    <property type="term" value="P:defense response"/>
    <property type="evidence" value="ECO:0007669"/>
    <property type="project" value="UniProtKB-KW"/>
</dbReference>
<dbReference type="InterPro" id="IPR027417">
    <property type="entry name" value="P-loop_NTPase"/>
</dbReference>
<evidence type="ECO:0000259" key="6">
    <source>
        <dbReference type="Pfam" id="PF00931"/>
    </source>
</evidence>
<proteinExistence type="inferred from homology"/>
<sequence>MSTHNLITNTKVSPLCKIFAIGALLYCNKFVQMAEAVAAAATSVQAFIALAPIVKGSLSWPPQKVKRIPAPDDIRGYKTLEEPLEAILFALNPQIKLRGIEISGAIGVGKTTIMQNLNNHDEVAKLFDIVIWLDVSSDNLETFGKKKNLGLEELQTKVMRRLNLDTTSIPSDEYKAKIEEKLETKKYLLLLDNVKESVNLDEIGFPNNWEKKGSKIVLTTRYKRVCPLIVDYTLEIELLSPPEARRMFSEIFKPTNPESRKLMELGLKRCFRLPFAIKIIAGYCRSLKGEKTWRDKLNSLTHFPVEGDDVINEMCKHLSACYEDLEDDKLDCFCYSALYSEDCDIYIDRLLDCWLAENFLLKTDRDKADRAHGRKILQDLNDRNLFQTDELEKCVRMHKLIRLVALHKLQNDKKHNFLVLSNEEFLDQSYLDRWNGKHWISFADNKNLIHIPDSLDCSKLSTLFLQENSKFEGFPDSFFTKAGSLCVLDLMGTSIEYLPESLLNAKKLAVLYLNECAKLLKLPSEIGNLTHLQVLDISGSGVNDVPLTIKRLERLKRFFVPSNAFREKDFLDVISSLTELQEMVIDTKSEKETYDWGIIDDVMRSVENLTHLTNLQFRFLKEEVVDVIKVVRKVIIVCVPKEDNLKYFVTKKEIDSSLFKVFIGCPISEEVNIRNCERFSRYVKYYNGNEPSPTSVLELVRKADAFVIDNHDQLEHLKDFDFSKASAIRVDNCKKIRYMFYQSCSALSNLEILCLSDLKELKILWEGSIHLNSLQKLKTLHLTRCPELIVIITLAAVQGQLKFQNLEELVLVDMKKLTSICDNVSLEYPALTTLKISPEAKQHFQKLPIFGIPTPEVMAMMFSLDSLVLESVPLSLLYFIR</sequence>
<dbReference type="Gene3D" id="3.40.50.300">
    <property type="entry name" value="P-loop containing nucleotide triphosphate hydrolases"/>
    <property type="match status" value="1"/>
</dbReference>
<keyword evidence="2" id="KW-0433">Leucine-rich repeat</keyword>
<dbReference type="Gene3D" id="3.80.10.10">
    <property type="entry name" value="Ribonuclease Inhibitor"/>
    <property type="match status" value="1"/>
</dbReference>
<dbReference type="PANTHER" id="PTHR33463:SF209">
    <property type="entry name" value="DISEASE RESISTANCE PROTEIN RPS2-LIKE"/>
    <property type="match status" value="1"/>
</dbReference>
<comment type="caution">
    <text evidence="9">The sequence shown here is derived from an EMBL/GenBank/DDBJ whole genome shotgun (WGS) entry which is preliminary data.</text>
</comment>
<feature type="domain" description="NB-ARC" evidence="6">
    <location>
        <begin position="84"/>
        <end position="251"/>
    </location>
</feature>
<comment type="similarity">
    <text evidence="1">Belongs to the disease resistance NB-LRR family.</text>
</comment>
<dbReference type="SUPFAM" id="SSF52540">
    <property type="entry name" value="P-loop containing nucleoside triphosphate hydrolases"/>
    <property type="match status" value="1"/>
</dbReference>
<dbReference type="SUPFAM" id="SSF52058">
    <property type="entry name" value="L domain-like"/>
    <property type="match status" value="1"/>
</dbReference>
<name>A0AAD8MUN0_9APIA</name>
<evidence type="ECO:0000256" key="4">
    <source>
        <dbReference type="ARBA" id="ARBA00022741"/>
    </source>
</evidence>
<dbReference type="PANTHER" id="PTHR33463">
    <property type="entry name" value="NB-ARC DOMAIN-CONTAINING PROTEIN-RELATED"/>
    <property type="match status" value="1"/>
</dbReference>
<dbReference type="InterPro" id="IPR055414">
    <property type="entry name" value="LRR_R13L4/SHOC2-like"/>
</dbReference>
<protein>
    <submittedName>
        <fullName evidence="9">NB-ARC domain-containing protein</fullName>
    </submittedName>
</protein>
<accession>A0AAD8MUN0</accession>
<evidence type="ECO:0000313" key="9">
    <source>
        <dbReference type="EMBL" id="KAK1385744.1"/>
    </source>
</evidence>
<dbReference type="Gene3D" id="1.10.10.10">
    <property type="entry name" value="Winged helix-like DNA-binding domain superfamily/Winged helix DNA-binding domain"/>
    <property type="match status" value="1"/>
</dbReference>
<evidence type="ECO:0000256" key="2">
    <source>
        <dbReference type="ARBA" id="ARBA00022614"/>
    </source>
</evidence>
<keyword evidence="4" id="KW-0547">Nucleotide-binding</keyword>
<keyword evidence="3" id="KW-0677">Repeat</keyword>
<dbReference type="InterPro" id="IPR050905">
    <property type="entry name" value="Plant_NBS-LRR"/>
</dbReference>
<evidence type="ECO:0000259" key="7">
    <source>
        <dbReference type="Pfam" id="PF23559"/>
    </source>
</evidence>
<evidence type="ECO:0000256" key="5">
    <source>
        <dbReference type="ARBA" id="ARBA00022821"/>
    </source>
</evidence>
<dbReference type="InterPro" id="IPR002182">
    <property type="entry name" value="NB-ARC"/>
</dbReference>
<reference evidence="9" key="2">
    <citation type="submission" date="2023-05" db="EMBL/GenBank/DDBJ databases">
        <authorList>
            <person name="Schelkunov M.I."/>
        </authorList>
    </citation>
    <scope>NUCLEOTIDE SEQUENCE</scope>
    <source>
        <strain evidence="9">Hsosn_3</strain>
        <tissue evidence="9">Leaf</tissue>
    </source>
</reference>
<gene>
    <name evidence="9" type="ORF">POM88_023479</name>
</gene>
<keyword evidence="10" id="KW-1185">Reference proteome</keyword>
<dbReference type="EMBL" id="JAUIZM010000005">
    <property type="protein sequence ID" value="KAK1385744.1"/>
    <property type="molecule type" value="Genomic_DNA"/>
</dbReference>
<dbReference type="PRINTS" id="PR00364">
    <property type="entry name" value="DISEASERSIST"/>
</dbReference>
<dbReference type="Proteomes" id="UP001237642">
    <property type="component" value="Unassembled WGS sequence"/>
</dbReference>
<organism evidence="9 10">
    <name type="scientific">Heracleum sosnowskyi</name>
    <dbReference type="NCBI Taxonomy" id="360622"/>
    <lineage>
        <taxon>Eukaryota</taxon>
        <taxon>Viridiplantae</taxon>
        <taxon>Streptophyta</taxon>
        <taxon>Embryophyta</taxon>
        <taxon>Tracheophyta</taxon>
        <taxon>Spermatophyta</taxon>
        <taxon>Magnoliopsida</taxon>
        <taxon>eudicotyledons</taxon>
        <taxon>Gunneridae</taxon>
        <taxon>Pentapetalae</taxon>
        <taxon>asterids</taxon>
        <taxon>campanulids</taxon>
        <taxon>Apiales</taxon>
        <taxon>Apiaceae</taxon>
        <taxon>Apioideae</taxon>
        <taxon>apioid superclade</taxon>
        <taxon>Tordylieae</taxon>
        <taxon>Tordyliinae</taxon>
        <taxon>Heracleum</taxon>
    </lineage>
</organism>
<dbReference type="AlphaFoldDB" id="A0AAD8MUN0"/>
<evidence type="ECO:0000259" key="8">
    <source>
        <dbReference type="Pfam" id="PF23598"/>
    </source>
</evidence>
<dbReference type="InterPro" id="IPR032675">
    <property type="entry name" value="LRR_dom_sf"/>
</dbReference>
<dbReference type="InterPro" id="IPR058922">
    <property type="entry name" value="WHD_DRP"/>
</dbReference>
<feature type="domain" description="Disease resistance R13L4/SHOC-2-like LRR" evidence="8">
    <location>
        <begin position="519"/>
        <end position="651"/>
    </location>
</feature>
<evidence type="ECO:0000256" key="3">
    <source>
        <dbReference type="ARBA" id="ARBA00022737"/>
    </source>
</evidence>
<dbReference type="Pfam" id="PF23559">
    <property type="entry name" value="WHD_DRP"/>
    <property type="match status" value="1"/>
</dbReference>
<evidence type="ECO:0000256" key="1">
    <source>
        <dbReference type="ARBA" id="ARBA00008894"/>
    </source>
</evidence>
<reference evidence="9" key="1">
    <citation type="submission" date="2023-02" db="EMBL/GenBank/DDBJ databases">
        <title>Genome of toxic invasive species Heracleum sosnowskyi carries increased number of genes despite the absence of recent whole-genome duplications.</title>
        <authorList>
            <person name="Schelkunov M."/>
            <person name="Shtratnikova V."/>
            <person name="Makarenko M."/>
            <person name="Klepikova A."/>
            <person name="Omelchenko D."/>
            <person name="Novikova G."/>
            <person name="Obukhova E."/>
            <person name="Bogdanov V."/>
            <person name="Penin A."/>
            <person name="Logacheva M."/>
        </authorList>
    </citation>
    <scope>NUCLEOTIDE SEQUENCE</scope>
    <source>
        <strain evidence="9">Hsosn_3</strain>
        <tissue evidence="9">Leaf</tissue>
    </source>
</reference>
<dbReference type="GO" id="GO:0043531">
    <property type="term" value="F:ADP binding"/>
    <property type="evidence" value="ECO:0007669"/>
    <property type="project" value="InterPro"/>
</dbReference>
<keyword evidence="5" id="KW-0611">Plant defense</keyword>